<feature type="compositionally biased region" description="Polar residues" evidence="6">
    <location>
        <begin position="433"/>
        <end position="446"/>
    </location>
</feature>
<dbReference type="PROSITE" id="PS50033">
    <property type="entry name" value="UBX"/>
    <property type="match status" value="1"/>
</dbReference>
<comment type="subcellular location">
    <subcellularLocation>
        <location evidence="1">Endoplasmic reticulum membrane</location>
        <topology evidence="1">Peripheral membrane protein</topology>
    </subcellularLocation>
</comment>
<feature type="region of interest" description="Disordered" evidence="6">
    <location>
        <begin position="387"/>
        <end position="457"/>
    </location>
</feature>
<dbReference type="Pfam" id="PF23187">
    <property type="entry name" value="UBX7_N"/>
    <property type="match status" value="1"/>
</dbReference>
<evidence type="ECO:0000256" key="5">
    <source>
        <dbReference type="ARBA" id="ARBA00046062"/>
    </source>
</evidence>
<dbReference type="GeneID" id="8437273"/>
<dbReference type="InterPro" id="IPR001012">
    <property type="entry name" value="UBX_dom"/>
</dbReference>
<dbReference type="FunCoup" id="C4JE53">
    <property type="interactions" value="98"/>
</dbReference>
<dbReference type="VEuPathDB" id="FungiDB:UREG_00475"/>
<dbReference type="Gene3D" id="3.10.20.90">
    <property type="entry name" value="Phosphatidylinositol 3-kinase Catalytic Subunit, Chain A, domain 1"/>
    <property type="match status" value="1"/>
</dbReference>
<dbReference type="PANTHER" id="PTHR46424:SF1">
    <property type="entry name" value="UBX DOMAIN-CONTAINING PROTEIN 4"/>
    <property type="match status" value="1"/>
</dbReference>
<dbReference type="Pfam" id="PF00789">
    <property type="entry name" value="UBX"/>
    <property type="match status" value="1"/>
</dbReference>
<feature type="region of interest" description="Disordered" evidence="6">
    <location>
        <begin position="113"/>
        <end position="210"/>
    </location>
</feature>
<dbReference type="GO" id="GO:0036503">
    <property type="term" value="P:ERAD pathway"/>
    <property type="evidence" value="ECO:0007669"/>
    <property type="project" value="TreeGrafter"/>
</dbReference>
<feature type="compositionally biased region" description="Basic and acidic residues" evidence="6">
    <location>
        <begin position="152"/>
        <end position="170"/>
    </location>
</feature>
<dbReference type="OMA" id="FEPNNTS"/>
<proteinExistence type="predicted"/>
<feature type="compositionally biased region" description="Low complexity" evidence="6">
    <location>
        <begin position="234"/>
        <end position="245"/>
    </location>
</feature>
<organism evidence="8 9">
    <name type="scientific">Uncinocarpus reesii (strain UAMH 1704)</name>
    <dbReference type="NCBI Taxonomy" id="336963"/>
    <lineage>
        <taxon>Eukaryota</taxon>
        <taxon>Fungi</taxon>
        <taxon>Dikarya</taxon>
        <taxon>Ascomycota</taxon>
        <taxon>Pezizomycotina</taxon>
        <taxon>Eurotiomycetes</taxon>
        <taxon>Eurotiomycetidae</taxon>
        <taxon>Onygenales</taxon>
        <taxon>Onygenaceae</taxon>
        <taxon>Uncinocarpus</taxon>
    </lineage>
</organism>
<dbReference type="HOGENOM" id="CLU_035996_1_1_1"/>
<dbReference type="AlphaFoldDB" id="C4JE53"/>
<dbReference type="RefSeq" id="XP_002540962.1">
    <property type="nucleotide sequence ID" value="XM_002540916.1"/>
</dbReference>
<feature type="domain" description="UBX" evidence="7">
    <location>
        <begin position="254"/>
        <end position="336"/>
    </location>
</feature>
<name>C4JE53_UNCRE</name>
<dbReference type="SUPFAM" id="SSF54236">
    <property type="entry name" value="Ubiquitin-like"/>
    <property type="match status" value="1"/>
</dbReference>
<evidence type="ECO:0000256" key="3">
    <source>
        <dbReference type="ARBA" id="ARBA00038812"/>
    </source>
</evidence>
<dbReference type="KEGG" id="ure:UREG_00475"/>
<dbReference type="GO" id="GO:0006986">
    <property type="term" value="P:response to unfolded protein"/>
    <property type="evidence" value="ECO:0007669"/>
    <property type="project" value="UniProtKB-KW"/>
</dbReference>
<dbReference type="Proteomes" id="UP000002058">
    <property type="component" value="Unassembled WGS sequence"/>
</dbReference>
<dbReference type="STRING" id="336963.C4JE53"/>
<comment type="function">
    <text evidence="5">Involved in endoplasmic reticulum-associated protein degradation (ERAD). Acts as a platform to recruit both UBQLN1 and VCP to the ER during ERAD.</text>
</comment>
<evidence type="ECO:0000256" key="4">
    <source>
        <dbReference type="ARBA" id="ARBA00041575"/>
    </source>
</evidence>
<dbReference type="PANTHER" id="PTHR46424">
    <property type="entry name" value="UBX DOMAIN-CONTAINING PROTEIN 4"/>
    <property type="match status" value="1"/>
</dbReference>
<evidence type="ECO:0000256" key="2">
    <source>
        <dbReference type="ARBA" id="ARBA00023230"/>
    </source>
</evidence>
<evidence type="ECO:0000313" key="8">
    <source>
        <dbReference type="EMBL" id="EEP75629.1"/>
    </source>
</evidence>
<feature type="compositionally biased region" description="Basic and acidic residues" evidence="6">
    <location>
        <begin position="448"/>
        <end position="457"/>
    </location>
</feature>
<keyword evidence="2" id="KW-0834">Unfolded protein response</keyword>
<comment type="subunit">
    <text evidence="3">Directly interacts with VCP. Interacts with UBQLN1. Forms a complex with VCP and UBQLN1.</text>
</comment>
<accession>C4JE53</accession>
<dbReference type="GO" id="GO:0005789">
    <property type="term" value="C:endoplasmic reticulum membrane"/>
    <property type="evidence" value="ECO:0007669"/>
    <property type="project" value="UniProtKB-SubCell"/>
</dbReference>
<feature type="region of interest" description="Disordered" evidence="6">
    <location>
        <begin position="224"/>
        <end position="245"/>
    </location>
</feature>
<reference evidence="9" key="1">
    <citation type="journal article" date="2009" name="Genome Res.">
        <title>Comparative genomic analyses of the human fungal pathogens Coccidioides and their relatives.</title>
        <authorList>
            <person name="Sharpton T.J."/>
            <person name="Stajich J.E."/>
            <person name="Rounsley S.D."/>
            <person name="Gardner M.J."/>
            <person name="Wortman J.R."/>
            <person name="Jordar V.S."/>
            <person name="Maiti R."/>
            <person name="Kodira C.D."/>
            <person name="Neafsey D.E."/>
            <person name="Zeng Q."/>
            <person name="Hung C.-Y."/>
            <person name="McMahan C."/>
            <person name="Muszewska A."/>
            <person name="Grynberg M."/>
            <person name="Mandel M.A."/>
            <person name="Kellner E.M."/>
            <person name="Barker B.M."/>
            <person name="Galgiani J.N."/>
            <person name="Orbach M.J."/>
            <person name="Kirkland T.N."/>
            <person name="Cole G.T."/>
            <person name="Henn M.R."/>
            <person name="Birren B.W."/>
            <person name="Taylor J.W."/>
        </authorList>
    </citation>
    <scope>NUCLEOTIDE SEQUENCE [LARGE SCALE GENOMIC DNA]</scope>
    <source>
        <strain evidence="9">UAMH 1704</strain>
    </source>
</reference>
<dbReference type="SUPFAM" id="SSF52833">
    <property type="entry name" value="Thioredoxin-like"/>
    <property type="match status" value="1"/>
</dbReference>
<dbReference type="EMBL" id="CH476615">
    <property type="protein sequence ID" value="EEP75629.1"/>
    <property type="molecule type" value="Genomic_DNA"/>
</dbReference>
<keyword evidence="9" id="KW-1185">Reference proteome</keyword>
<dbReference type="InParanoid" id="C4JE53"/>
<protein>
    <recommendedName>
        <fullName evidence="4">UBX domain-containing protein 2</fullName>
    </recommendedName>
</protein>
<dbReference type="OrthoDB" id="2445133at2759"/>
<dbReference type="SMART" id="SM00166">
    <property type="entry name" value="UBX"/>
    <property type="match status" value="1"/>
</dbReference>
<dbReference type="InterPro" id="IPR036249">
    <property type="entry name" value="Thioredoxin-like_sf"/>
</dbReference>
<dbReference type="CDD" id="cd01767">
    <property type="entry name" value="UBX"/>
    <property type="match status" value="1"/>
</dbReference>
<evidence type="ECO:0000256" key="6">
    <source>
        <dbReference type="SAM" id="MobiDB-lite"/>
    </source>
</evidence>
<gene>
    <name evidence="8" type="ORF">UREG_00475</name>
</gene>
<feature type="compositionally biased region" description="Basic and acidic residues" evidence="6">
    <location>
        <begin position="224"/>
        <end position="233"/>
    </location>
</feature>
<evidence type="ECO:0000256" key="1">
    <source>
        <dbReference type="ARBA" id="ARBA00004406"/>
    </source>
</evidence>
<evidence type="ECO:0000313" key="9">
    <source>
        <dbReference type="Proteomes" id="UP000002058"/>
    </source>
</evidence>
<evidence type="ECO:0000259" key="7">
    <source>
        <dbReference type="PROSITE" id="PS50033"/>
    </source>
</evidence>
<sequence>MFYNGDLQSGIALAVEQAKPVICFVRDDGEESAKWENEYLGDEGVSQLLTSNSIALKLAAGSQEAGFLASFCPINIVPTIVAIKNGLLQEYIVSGTSEDELKKRLKAVLFPVDPSQRQQLPQTPGAMAQASHQLPNPSLEPHDRNTAIPVSETHDEESLPESTRREEIRQGKRRAGFPETAPESAAPAKNTQQAWRQQQSNRARQEREERERVLALIRYDKEERRAKAERQKEQQAPQQNTQNAQEHIKVAARESVSEYRLQIRLFDGGSIRSKFAPEQTIQSHVRPWIDSQRSDGNTPYNLKQILTPLPNKTISISEEGQSLSDLGLGPTANLVMVPVQTYTEAYAGSGSSLPVRGLYAGYNLVTDTVGTVAGALGYLLGIGQTTPHPTVEPNQAGPVAESTSSIGGGANDARNSRLPRSNNVRTLYDEQSNHGNQQFYNGNQLNFEPRRDQGKDD</sequence>
<dbReference type="eggNOG" id="KOG2689">
    <property type="taxonomic scope" value="Eukaryota"/>
</dbReference>
<dbReference type="InterPro" id="IPR029071">
    <property type="entry name" value="Ubiquitin-like_domsf"/>
</dbReference>